<sequence length="221" mass="25242">MTRILAIDDEESITQFLKMGLEAEGYEVITASEGMTGIQLAEKWKPAVAIVDIMMPGMDGYEVCRSLKKYTNCQVILLSAKGEVTDRVTGLNAGADDYMVKPFSFEELIARVQARLRNTPQYEEQPTGLFSIDDEQKQITYQGEALTLTRTEYKLLRYFIQHKNKVLSKEAILNAVWGYDYYGNDNVVEAYIKTLRQKLQDPEHQVIQTLRGFGYKLDVTE</sequence>
<dbReference type="Pfam" id="PF00072">
    <property type="entry name" value="Response_reg"/>
    <property type="match status" value="1"/>
</dbReference>
<dbReference type="Gene3D" id="3.40.50.2300">
    <property type="match status" value="1"/>
</dbReference>
<organism evidence="10 11">
    <name type="scientific">Kurthia gibsonii</name>
    <dbReference type="NCBI Taxonomy" id="33946"/>
    <lineage>
        <taxon>Bacteria</taxon>
        <taxon>Bacillati</taxon>
        <taxon>Bacillota</taxon>
        <taxon>Bacilli</taxon>
        <taxon>Bacillales</taxon>
        <taxon>Caryophanaceae</taxon>
        <taxon>Kurthia</taxon>
    </lineage>
</organism>
<dbReference type="RefSeq" id="WP_087681034.1">
    <property type="nucleotide sequence ID" value="NZ_JAMWHJ010000006.1"/>
</dbReference>
<evidence type="ECO:0000256" key="7">
    <source>
        <dbReference type="PROSITE-ProRule" id="PRU01091"/>
    </source>
</evidence>
<evidence type="ECO:0000313" key="11">
    <source>
        <dbReference type="Proteomes" id="UP001398420"/>
    </source>
</evidence>
<evidence type="ECO:0000256" key="1">
    <source>
        <dbReference type="ARBA" id="ARBA00022553"/>
    </source>
</evidence>
<dbReference type="PANTHER" id="PTHR48111:SF1">
    <property type="entry name" value="TWO-COMPONENT RESPONSE REGULATOR ORR33"/>
    <property type="match status" value="1"/>
</dbReference>
<dbReference type="Gene3D" id="1.10.10.10">
    <property type="entry name" value="Winged helix-like DNA-binding domain superfamily/Winged helix DNA-binding domain"/>
    <property type="match status" value="1"/>
</dbReference>
<dbReference type="InterPro" id="IPR001789">
    <property type="entry name" value="Sig_transdc_resp-reg_receiver"/>
</dbReference>
<dbReference type="CDD" id="cd00383">
    <property type="entry name" value="trans_reg_C"/>
    <property type="match status" value="1"/>
</dbReference>
<keyword evidence="5" id="KW-0804">Transcription</keyword>
<evidence type="ECO:0000259" key="9">
    <source>
        <dbReference type="PROSITE" id="PS51755"/>
    </source>
</evidence>
<evidence type="ECO:0000256" key="3">
    <source>
        <dbReference type="ARBA" id="ARBA00023015"/>
    </source>
</evidence>
<dbReference type="PANTHER" id="PTHR48111">
    <property type="entry name" value="REGULATOR OF RPOS"/>
    <property type="match status" value="1"/>
</dbReference>
<dbReference type="Proteomes" id="UP001398420">
    <property type="component" value="Unassembled WGS sequence"/>
</dbReference>
<protein>
    <submittedName>
        <fullName evidence="10">Response regulator transcription factor</fullName>
    </submittedName>
</protein>
<evidence type="ECO:0000259" key="8">
    <source>
        <dbReference type="PROSITE" id="PS50110"/>
    </source>
</evidence>
<dbReference type="PROSITE" id="PS51755">
    <property type="entry name" value="OMPR_PHOB"/>
    <property type="match status" value="1"/>
</dbReference>
<dbReference type="SUPFAM" id="SSF52172">
    <property type="entry name" value="CheY-like"/>
    <property type="match status" value="1"/>
</dbReference>
<reference evidence="10 11" key="1">
    <citation type="submission" date="2024-04" db="EMBL/GenBank/DDBJ databases">
        <authorList>
            <person name="Wu Y.S."/>
            <person name="Zhang L."/>
        </authorList>
    </citation>
    <scope>NUCLEOTIDE SEQUENCE [LARGE SCALE GENOMIC DNA]</scope>
    <source>
        <strain evidence="10 11">KG-01</strain>
    </source>
</reference>
<dbReference type="Gene3D" id="6.10.250.690">
    <property type="match status" value="1"/>
</dbReference>
<dbReference type="Pfam" id="PF00486">
    <property type="entry name" value="Trans_reg_C"/>
    <property type="match status" value="1"/>
</dbReference>
<dbReference type="InterPro" id="IPR039420">
    <property type="entry name" value="WalR-like"/>
</dbReference>
<accession>A0ABU9LKS8</accession>
<feature type="domain" description="OmpR/PhoB-type" evidence="9">
    <location>
        <begin position="119"/>
        <end position="219"/>
    </location>
</feature>
<comment type="caution">
    <text evidence="10">The sequence shown here is derived from an EMBL/GenBank/DDBJ whole genome shotgun (WGS) entry which is preliminary data.</text>
</comment>
<feature type="DNA-binding region" description="OmpR/PhoB-type" evidence="7">
    <location>
        <begin position="119"/>
        <end position="219"/>
    </location>
</feature>
<keyword evidence="2" id="KW-0902">Two-component regulatory system</keyword>
<gene>
    <name evidence="10" type="ORF">AAF454_09395</name>
</gene>
<evidence type="ECO:0000256" key="4">
    <source>
        <dbReference type="ARBA" id="ARBA00023125"/>
    </source>
</evidence>
<name>A0ABU9LKS8_9BACL</name>
<evidence type="ECO:0000256" key="2">
    <source>
        <dbReference type="ARBA" id="ARBA00023012"/>
    </source>
</evidence>
<dbReference type="SMART" id="SM00448">
    <property type="entry name" value="REC"/>
    <property type="match status" value="1"/>
</dbReference>
<feature type="domain" description="Response regulatory" evidence="8">
    <location>
        <begin position="3"/>
        <end position="116"/>
    </location>
</feature>
<evidence type="ECO:0000313" key="10">
    <source>
        <dbReference type="EMBL" id="MEL5988617.1"/>
    </source>
</evidence>
<feature type="modified residue" description="4-aspartylphosphate" evidence="6">
    <location>
        <position position="52"/>
    </location>
</feature>
<keyword evidence="4 7" id="KW-0238">DNA-binding</keyword>
<keyword evidence="3" id="KW-0805">Transcription regulation</keyword>
<proteinExistence type="predicted"/>
<evidence type="ECO:0000256" key="6">
    <source>
        <dbReference type="PROSITE-ProRule" id="PRU00169"/>
    </source>
</evidence>
<dbReference type="InterPro" id="IPR011006">
    <property type="entry name" value="CheY-like_superfamily"/>
</dbReference>
<keyword evidence="11" id="KW-1185">Reference proteome</keyword>
<keyword evidence="1 6" id="KW-0597">Phosphoprotein</keyword>
<dbReference type="PROSITE" id="PS50110">
    <property type="entry name" value="RESPONSE_REGULATORY"/>
    <property type="match status" value="1"/>
</dbReference>
<dbReference type="InterPro" id="IPR036388">
    <property type="entry name" value="WH-like_DNA-bd_sf"/>
</dbReference>
<dbReference type="EMBL" id="JBCEWA010000006">
    <property type="protein sequence ID" value="MEL5988617.1"/>
    <property type="molecule type" value="Genomic_DNA"/>
</dbReference>
<dbReference type="InterPro" id="IPR001867">
    <property type="entry name" value="OmpR/PhoB-type_DNA-bd"/>
</dbReference>
<evidence type="ECO:0000256" key="5">
    <source>
        <dbReference type="ARBA" id="ARBA00023163"/>
    </source>
</evidence>
<dbReference type="SMART" id="SM00862">
    <property type="entry name" value="Trans_reg_C"/>
    <property type="match status" value="1"/>
</dbReference>